<dbReference type="EMBL" id="QCYY01002453">
    <property type="protein sequence ID" value="ROT70209.1"/>
    <property type="molecule type" value="Genomic_DNA"/>
</dbReference>
<evidence type="ECO:0000313" key="6">
    <source>
        <dbReference type="Proteomes" id="UP000283509"/>
    </source>
</evidence>
<evidence type="ECO:0000259" key="4">
    <source>
        <dbReference type="PROSITE" id="PS50222"/>
    </source>
</evidence>
<dbReference type="SUPFAM" id="SSF47473">
    <property type="entry name" value="EF-hand"/>
    <property type="match status" value="1"/>
</dbReference>
<dbReference type="InterPro" id="IPR018247">
    <property type="entry name" value="EF_Hand_1_Ca_BS"/>
</dbReference>
<gene>
    <name evidence="5" type="ORF">C7M84_011530</name>
</gene>
<evidence type="ECO:0000256" key="2">
    <source>
        <dbReference type="ARBA" id="ARBA00022737"/>
    </source>
</evidence>
<keyword evidence="1" id="KW-0479">Metal-binding</keyword>
<proteinExistence type="predicted"/>
<dbReference type="InterPro" id="IPR002048">
    <property type="entry name" value="EF_hand_dom"/>
</dbReference>
<comment type="caution">
    <text evidence="5">The sequence shown here is derived from an EMBL/GenBank/DDBJ whole genome shotgun (WGS) entry which is preliminary data.</text>
</comment>
<evidence type="ECO:0000256" key="1">
    <source>
        <dbReference type="ARBA" id="ARBA00022723"/>
    </source>
</evidence>
<dbReference type="AlphaFoldDB" id="A0A3R7Q743"/>
<feature type="domain" description="EF-hand" evidence="4">
    <location>
        <begin position="56"/>
        <end position="91"/>
    </location>
</feature>
<name>A0A3R7Q743_PENVA</name>
<dbReference type="Pfam" id="PF13202">
    <property type="entry name" value="EF-hand_5"/>
    <property type="match status" value="1"/>
</dbReference>
<dbReference type="Proteomes" id="UP000283509">
    <property type="component" value="Unassembled WGS sequence"/>
</dbReference>
<dbReference type="SMART" id="SM00054">
    <property type="entry name" value="EFh"/>
    <property type="match status" value="3"/>
</dbReference>
<dbReference type="CDD" id="cd15898">
    <property type="entry name" value="EFh_PI-PLC"/>
    <property type="match status" value="1"/>
</dbReference>
<reference evidence="5 6" key="2">
    <citation type="submission" date="2019-01" db="EMBL/GenBank/DDBJ databases">
        <title>The decoding of complex shrimp genome reveals the adaptation for benthos swimmer, frequently molting mechanism and breeding impact on genome.</title>
        <authorList>
            <person name="Sun Y."/>
            <person name="Gao Y."/>
            <person name="Yu Y."/>
        </authorList>
    </citation>
    <scope>NUCLEOTIDE SEQUENCE [LARGE SCALE GENOMIC DNA]</scope>
    <source>
        <tissue evidence="5">Muscle</tissue>
    </source>
</reference>
<dbReference type="GO" id="GO:0005509">
    <property type="term" value="F:calcium ion binding"/>
    <property type="evidence" value="ECO:0007669"/>
    <property type="project" value="InterPro"/>
</dbReference>
<evidence type="ECO:0000313" key="5">
    <source>
        <dbReference type="EMBL" id="ROT70209.1"/>
    </source>
</evidence>
<feature type="domain" description="EF-hand" evidence="4">
    <location>
        <begin position="92"/>
        <end position="127"/>
    </location>
</feature>
<dbReference type="Gene3D" id="1.10.238.10">
    <property type="entry name" value="EF-hand"/>
    <property type="match status" value="2"/>
</dbReference>
<dbReference type="PROSITE" id="PS00018">
    <property type="entry name" value="EF_HAND_1"/>
    <property type="match status" value="2"/>
</dbReference>
<dbReference type="Pfam" id="PF13499">
    <property type="entry name" value="EF-hand_7"/>
    <property type="match status" value="1"/>
</dbReference>
<organism evidence="5 6">
    <name type="scientific">Penaeus vannamei</name>
    <name type="common">Whiteleg shrimp</name>
    <name type="synonym">Litopenaeus vannamei</name>
    <dbReference type="NCBI Taxonomy" id="6689"/>
    <lineage>
        <taxon>Eukaryota</taxon>
        <taxon>Metazoa</taxon>
        <taxon>Ecdysozoa</taxon>
        <taxon>Arthropoda</taxon>
        <taxon>Crustacea</taxon>
        <taxon>Multicrustacea</taxon>
        <taxon>Malacostraca</taxon>
        <taxon>Eumalacostraca</taxon>
        <taxon>Eucarida</taxon>
        <taxon>Decapoda</taxon>
        <taxon>Dendrobranchiata</taxon>
        <taxon>Penaeoidea</taxon>
        <taxon>Penaeidae</taxon>
        <taxon>Penaeus</taxon>
    </lineage>
</organism>
<reference evidence="5 6" key="1">
    <citation type="submission" date="2018-04" db="EMBL/GenBank/DDBJ databases">
        <authorList>
            <person name="Zhang X."/>
            <person name="Yuan J."/>
            <person name="Li F."/>
            <person name="Xiang J."/>
        </authorList>
    </citation>
    <scope>NUCLEOTIDE SEQUENCE [LARGE SCALE GENOMIC DNA]</scope>
    <source>
        <tissue evidence="5">Muscle</tissue>
    </source>
</reference>
<dbReference type="STRING" id="6689.A0A3R7Q743"/>
<dbReference type="InterPro" id="IPR011992">
    <property type="entry name" value="EF-hand-dom_pair"/>
</dbReference>
<dbReference type="PROSITE" id="PS50222">
    <property type="entry name" value="EF_HAND_2"/>
    <property type="match status" value="3"/>
</dbReference>
<keyword evidence="2" id="KW-0677">Repeat</keyword>
<sequence>MFLTVALARRYIMANRPRTASTRNEEEMMASARRKLTQTTDPVEKLRLLCLSRGTAGVMGLGRVFRRMDDDGSHSLNLEEFSKGIRETGLKLSEEDTEKLFNAFDKDGEGTVNYDEFLVNIRPKMNDTRRKLVDMAFDKLDKTGDGIVTLEDLKGVYSVTKHPKFQSGEMDEEQILATILKKFENNTSVDGKLTREEFYDYYSGVSASVDQDAYFDLMMRNAWGIK</sequence>
<accession>A0A3R7Q743</accession>
<evidence type="ECO:0000256" key="3">
    <source>
        <dbReference type="ARBA" id="ARBA00022837"/>
    </source>
</evidence>
<feature type="domain" description="EF-hand" evidence="4">
    <location>
        <begin position="128"/>
        <end position="163"/>
    </location>
</feature>
<dbReference type="OrthoDB" id="444540at2759"/>
<protein>
    <submittedName>
        <fullName evidence="5">Putative calcyphosin-like protein</fullName>
    </submittedName>
</protein>
<keyword evidence="3" id="KW-0106">Calcium</keyword>
<dbReference type="PANTHER" id="PTHR34524">
    <property type="entry name" value="CALCYPHOSIN"/>
    <property type="match status" value="1"/>
</dbReference>
<keyword evidence="6" id="KW-1185">Reference proteome</keyword>
<dbReference type="PANTHER" id="PTHR34524:SF6">
    <property type="entry name" value="CALCYPHOSINE LIKE"/>
    <property type="match status" value="1"/>
</dbReference>
<dbReference type="InterPro" id="IPR051581">
    <property type="entry name" value="Ca-bind"/>
</dbReference>